<dbReference type="Proteomes" id="UP000663570">
    <property type="component" value="Chromosome"/>
</dbReference>
<proteinExistence type="predicted"/>
<gene>
    <name evidence="2" type="ORF">JY500_02265</name>
</gene>
<evidence type="ECO:0000256" key="1">
    <source>
        <dbReference type="SAM" id="Phobius"/>
    </source>
</evidence>
<reference evidence="2 3" key="1">
    <citation type="submission" date="2021-02" db="EMBL/GenBank/DDBJ databases">
        <title>Niveibacterium changnyeongensis HC41.</title>
        <authorList>
            <person name="Kang M."/>
        </authorList>
    </citation>
    <scope>NUCLEOTIDE SEQUENCE [LARGE SCALE GENOMIC DNA]</scope>
    <source>
        <strain evidence="2 3">HC41</strain>
    </source>
</reference>
<evidence type="ECO:0000313" key="2">
    <source>
        <dbReference type="EMBL" id="QSI77500.1"/>
    </source>
</evidence>
<feature type="transmembrane region" description="Helical" evidence="1">
    <location>
        <begin position="97"/>
        <end position="114"/>
    </location>
</feature>
<feature type="transmembrane region" description="Helical" evidence="1">
    <location>
        <begin position="134"/>
        <end position="151"/>
    </location>
</feature>
<protein>
    <submittedName>
        <fullName evidence="2">Uncharacterized protein</fullName>
    </submittedName>
</protein>
<sequence>MTRTNEPNCLRLEMRSVAALLAPDDSPFAGPALHADVAERLLDEADSKRGNVPLRIEFVVDEDRPGDVQRVVKALRRHFEDEALAATRDLSRVMRSGRIATVIGLLVVAILLGFANTIDPDSTSRFARAVRESLTIFAWVAMWRPAELLLYDHMPIRRRRSLSLRLAAAPVSLIARDGTTVA</sequence>
<accession>A0ABX7MAJ9</accession>
<name>A0ABX7MAJ9_9RHOO</name>
<keyword evidence="3" id="KW-1185">Reference proteome</keyword>
<keyword evidence="1" id="KW-1133">Transmembrane helix</keyword>
<keyword evidence="1" id="KW-0812">Transmembrane</keyword>
<organism evidence="2 3">
    <name type="scientific">Niveibacterium microcysteis</name>
    <dbReference type="NCBI Taxonomy" id="2811415"/>
    <lineage>
        <taxon>Bacteria</taxon>
        <taxon>Pseudomonadati</taxon>
        <taxon>Pseudomonadota</taxon>
        <taxon>Betaproteobacteria</taxon>
        <taxon>Rhodocyclales</taxon>
        <taxon>Rhodocyclaceae</taxon>
        <taxon>Niveibacterium</taxon>
    </lineage>
</organism>
<evidence type="ECO:0000313" key="3">
    <source>
        <dbReference type="Proteomes" id="UP000663570"/>
    </source>
</evidence>
<dbReference type="RefSeq" id="WP_206254930.1">
    <property type="nucleotide sequence ID" value="NZ_CP071060.1"/>
</dbReference>
<keyword evidence="1" id="KW-0472">Membrane</keyword>
<dbReference type="EMBL" id="CP071060">
    <property type="protein sequence ID" value="QSI77500.1"/>
    <property type="molecule type" value="Genomic_DNA"/>
</dbReference>